<reference evidence="1 2" key="2">
    <citation type="submission" date="2018-11" db="EMBL/GenBank/DDBJ databases">
        <authorList>
            <consortium name="Pathogen Informatics"/>
        </authorList>
    </citation>
    <scope>NUCLEOTIDE SEQUENCE [LARGE SCALE GENOMIC DNA]</scope>
</reference>
<proteinExistence type="predicted"/>
<organism evidence="3">
    <name type="scientific">Nippostrongylus brasiliensis</name>
    <name type="common">Rat hookworm</name>
    <dbReference type="NCBI Taxonomy" id="27835"/>
    <lineage>
        <taxon>Eukaryota</taxon>
        <taxon>Metazoa</taxon>
        <taxon>Ecdysozoa</taxon>
        <taxon>Nematoda</taxon>
        <taxon>Chromadorea</taxon>
        <taxon>Rhabditida</taxon>
        <taxon>Rhabditina</taxon>
        <taxon>Rhabditomorpha</taxon>
        <taxon>Strongyloidea</taxon>
        <taxon>Heligmosomidae</taxon>
        <taxon>Nippostrongylus</taxon>
    </lineage>
</organism>
<name>A0A0N4YJZ4_NIPBR</name>
<dbReference type="GO" id="GO:0007508">
    <property type="term" value="P:larval heart development"/>
    <property type="evidence" value="ECO:0007669"/>
    <property type="project" value="TreeGrafter"/>
</dbReference>
<dbReference type="EMBL" id="UYSL01022690">
    <property type="protein sequence ID" value="VDL80935.1"/>
    <property type="molecule type" value="Genomic_DNA"/>
</dbReference>
<dbReference type="Gene3D" id="3.60.10.10">
    <property type="entry name" value="Endonuclease/exonuclease/phosphatase"/>
    <property type="match status" value="1"/>
</dbReference>
<dbReference type="GO" id="GO:0061343">
    <property type="term" value="P:cell adhesion involved in heart morphogenesis"/>
    <property type="evidence" value="ECO:0007669"/>
    <property type="project" value="TreeGrafter"/>
</dbReference>
<protein>
    <submittedName>
        <fullName evidence="3">Endo/exonuclease/phosphatase domain-containing protein</fullName>
    </submittedName>
</protein>
<evidence type="ECO:0000313" key="3">
    <source>
        <dbReference type="WBParaSite" id="NBR_0001732001-mRNA-1"/>
    </source>
</evidence>
<dbReference type="PANTHER" id="PTHR33395">
    <property type="entry name" value="TRANSCRIPTASE, PUTATIVE-RELATED-RELATED"/>
    <property type="match status" value="1"/>
</dbReference>
<dbReference type="InterPro" id="IPR036691">
    <property type="entry name" value="Endo/exonu/phosph_ase_sf"/>
</dbReference>
<gene>
    <name evidence="1" type="ORF">NBR_LOCUS17321</name>
</gene>
<evidence type="ECO:0000313" key="2">
    <source>
        <dbReference type="Proteomes" id="UP000271162"/>
    </source>
</evidence>
<sequence length="195" mass="21267">MGHRGGIRSASSSSFLQFAISHGLTQMVDTPTRGLNAVDLVLASDSSKVADVVVSTPFSTSDHNIVEFKLLGGLTDRRRLGPPLRNFSKGNYALINAALSEVDWIEVLGTTSSSDACYSAFLDICHSLVEKYVPLQAVAGKRLQSRKYPKESSSLEKRAAFYYANRHRYGVVKYNKLARRLKRKLASGGVRAVGG</sequence>
<dbReference type="AlphaFoldDB" id="A0A0N4YJZ4"/>
<dbReference type="PANTHER" id="PTHR33395:SF22">
    <property type="entry name" value="REVERSE TRANSCRIPTASE DOMAIN-CONTAINING PROTEIN"/>
    <property type="match status" value="1"/>
</dbReference>
<keyword evidence="2" id="KW-1185">Reference proteome</keyword>
<dbReference type="Proteomes" id="UP000271162">
    <property type="component" value="Unassembled WGS sequence"/>
</dbReference>
<dbReference type="WBParaSite" id="NBR_0001732001-mRNA-1">
    <property type="protein sequence ID" value="NBR_0001732001-mRNA-1"/>
    <property type="gene ID" value="NBR_0001732001"/>
</dbReference>
<dbReference type="STRING" id="27835.A0A0N4YJZ4"/>
<dbReference type="GO" id="GO:0031012">
    <property type="term" value="C:extracellular matrix"/>
    <property type="evidence" value="ECO:0007669"/>
    <property type="project" value="TreeGrafter"/>
</dbReference>
<reference evidence="3" key="1">
    <citation type="submission" date="2017-02" db="UniProtKB">
        <authorList>
            <consortium name="WormBaseParasite"/>
        </authorList>
    </citation>
    <scope>IDENTIFICATION</scope>
</reference>
<accession>A0A0N4YJZ4</accession>
<evidence type="ECO:0000313" key="1">
    <source>
        <dbReference type="EMBL" id="VDL80935.1"/>
    </source>
</evidence>